<dbReference type="Pfam" id="PF22458">
    <property type="entry name" value="RsmF-B_ferredox"/>
    <property type="match status" value="1"/>
</dbReference>
<dbReference type="InterPro" id="IPR054728">
    <property type="entry name" value="RsmB-like_ferredoxin"/>
</dbReference>
<keyword evidence="4 5" id="KW-0694">RNA-binding</keyword>
<dbReference type="PROSITE" id="PS51686">
    <property type="entry name" value="SAM_MT_RSMB_NOP"/>
    <property type="match status" value="1"/>
</dbReference>
<feature type="binding site" evidence="5">
    <location>
        <position position="263"/>
    </location>
    <ligand>
        <name>S-adenosyl-L-methionine</name>
        <dbReference type="ChEBI" id="CHEBI:59789"/>
    </ligand>
</feature>
<keyword evidence="3 5" id="KW-0949">S-adenosyl-L-methionine</keyword>
<dbReference type="Proteomes" id="UP001430804">
    <property type="component" value="Unassembled WGS sequence"/>
</dbReference>
<name>A0ABS6WVD7_9HYPH</name>
<dbReference type="GO" id="GO:0008168">
    <property type="term" value="F:methyltransferase activity"/>
    <property type="evidence" value="ECO:0007669"/>
    <property type="project" value="UniProtKB-KW"/>
</dbReference>
<organism evidence="7 8">
    <name type="scientific">Pseudohoeflea coraliihabitans</name>
    <dbReference type="NCBI Taxonomy" id="2860393"/>
    <lineage>
        <taxon>Bacteria</taxon>
        <taxon>Pseudomonadati</taxon>
        <taxon>Pseudomonadota</taxon>
        <taxon>Alphaproteobacteria</taxon>
        <taxon>Hyphomicrobiales</taxon>
        <taxon>Rhizobiaceae</taxon>
        <taxon>Pseudohoeflea</taxon>
    </lineage>
</organism>
<keyword evidence="8" id="KW-1185">Reference proteome</keyword>
<keyword evidence="1 5" id="KW-0489">Methyltransferase</keyword>
<protein>
    <submittedName>
        <fullName evidence="7">RsmB/NOP family class I SAM-dependent RNA methyltransferase</fullName>
    </submittedName>
</protein>
<dbReference type="InterPro" id="IPR049560">
    <property type="entry name" value="MeTrfase_RsmB-F_NOP2_cat"/>
</dbReference>
<evidence type="ECO:0000256" key="1">
    <source>
        <dbReference type="ARBA" id="ARBA00022603"/>
    </source>
</evidence>
<dbReference type="CDD" id="cd02440">
    <property type="entry name" value="AdoMet_MTases"/>
    <property type="match status" value="1"/>
</dbReference>
<evidence type="ECO:0000259" key="6">
    <source>
        <dbReference type="PROSITE" id="PS51686"/>
    </source>
</evidence>
<comment type="caution">
    <text evidence="5">Lacks conserved residue(s) required for the propagation of feature annotation.</text>
</comment>
<evidence type="ECO:0000256" key="5">
    <source>
        <dbReference type="PROSITE-ProRule" id="PRU01023"/>
    </source>
</evidence>
<evidence type="ECO:0000256" key="2">
    <source>
        <dbReference type="ARBA" id="ARBA00022679"/>
    </source>
</evidence>
<accession>A0ABS6WVD7</accession>
<dbReference type="GO" id="GO:0032259">
    <property type="term" value="P:methylation"/>
    <property type="evidence" value="ECO:0007669"/>
    <property type="project" value="UniProtKB-KW"/>
</dbReference>
<dbReference type="InterPro" id="IPR001678">
    <property type="entry name" value="MeTrfase_RsmB-F_NOP2_dom"/>
</dbReference>
<feature type="binding site" evidence="5">
    <location>
        <position position="306"/>
    </location>
    <ligand>
        <name>S-adenosyl-L-methionine</name>
        <dbReference type="ChEBI" id="CHEBI:59789"/>
    </ligand>
</feature>
<feature type="active site" description="Nucleophile" evidence="5">
    <location>
        <position position="359"/>
    </location>
</feature>
<sequence length="430" mass="46845">MRLGGRMQAAAEILADIQTRHRPVPEALRDWGQAHRFAGSGDRAAISNLVLDVLRRKQSHAWLMDSDAAADLVVAALVRQWGYQIDALIEELRDDRFAPELRDPQQLYDQLSRDLDEAPEFIRADCPEWVVEECKSAFGDAWIAELQALAERAPLDLRINGLKANRDKVLKSLRTPAAGATALAPHGIRIPAPEGPRRQIAATNEVAFAKGWFEVQDEGSQLAAAMTGAQAGEQILDFCAGAGGKTLAMAAAMRNRGQIHAYDVDRHRMAPMVERLRRAGARNVQLVENADALAALQGRMDRVLVDAPCTGTGTWRRRPDAKWRLSSDTLAQRQGEQDAVLDAAALHVRPGGTLTYVTCSVLPSENGDRAAAFAARHPQFTICDSAAQWHSVVPEGSPVPEGPTAADLLLSPHRTATDGFYIVQFQRAGA</sequence>
<reference evidence="7" key="1">
    <citation type="submission" date="2021-07" db="EMBL/GenBank/DDBJ databases">
        <title>Pseudohoeflea marina sp. nov. a polyhydroxyalcanoate-producing bacterium.</title>
        <authorList>
            <person name="Zheng W."/>
            <person name="Yu S."/>
            <person name="Huang Y."/>
        </authorList>
    </citation>
    <scope>NUCLEOTIDE SEQUENCE</scope>
    <source>
        <strain evidence="7">DP4N28-3</strain>
    </source>
</reference>
<keyword evidence="2 5" id="KW-0808">Transferase</keyword>
<dbReference type="RefSeq" id="WP_219203390.1">
    <property type="nucleotide sequence ID" value="NZ_JAHWQX010000005.1"/>
</dbReference>
<dbReference type="PANTHER" id="PTHR22807:SF53">
    <property type="entry name" value="RIBOSOMAL RNA SMALL SUBUNIT METHYLTRANSFERASE B-RELATED"/>
    <property type="match status" value="1"/>
</dbReference>
<comment type="caution">
    <text evidence="7">The sequence shown here is derived from an EMBL/GenBank/DDBJ whole genome shotgun (WGS) entry which is preliminary data.</text>
</comment>
<feature type="domain" description="SAM-dependent MTase RsmB/NOP-type" evidence="6">
    <location>
        <begin position="145"/>
        <end position="428"/>
    </location>
</feature>
<proteinExistence type="inferred from homology"/>
<evidence type="ECO:0000313" key="8">
    <source>
        <dbReference type="Proteomes" id="UP001430804"/>
    </source>
</evidence>
<dbReference type="EMBL" id="JAHWQX010000005">
    <property type="protein sequence ID" value="MBW3099059.1"/>
    <property type="molecule type" value="Genomic_DNA"/>
</dbReference>
<evidence type="ECO:0000256" key="3">
    <source>
        <dbReference type="ARBA" id="ARBA00022691"/>
    </source>
</evidence>
<gene>
    <name evidence="7" type="ORF">KY465_17405</name>
</gene>
<dbReference type="PANTHER" id="PTHR22807">
    <property type="entry name" value="NOP2 YEAST -RELATED NOL1/NOP2/FMU SUN DOMAIN-CONTAINING"/>
    <property type="match status" value="1"/>
</dbReference>
<comment type="similarity">
    <text evidence="5">Belongs to the class I-like SAM-binding methyltransferase superfamily. RsmB/NOP family.</text>
</comment>
<dbReference type="Pfam" id="PF01189">
    <property type="entry name" value="Methyltr_RsmB-F"/>
    <property type="match status" value="1"/>
</dbReference>
<dbReference type="InterPro" id="IPR023267">
    <property type="entry name" value="RCMT"/>
</dbReference>
<evidence type="ECO:0000313" key="7">
    <source>
        <dbReference type="EMBL" id="MBW3099059.1"/>
    </source>
</evidence>
<evidence type="ECO:0000256" key="4">
    <source>
        <dbReference type="ARBA" id="ARBA00022884"/>
    </source>
</evidence>